<evidence type="ECO:0000256" key="2">
    <source>
        <dbReference type="ARBA" id="ARBA00011738"/>
    </source>
</evidence>
<dbReference type="GO" id="GO:0048046">
    <property type="term" value="C:apoplast"/>
    <property type="evidence" value="ECO:0007669"/>
    <property type="project" value="UniProtKB-SubCell"/>
</dbReference>
<reference evidence="5 6" key="1">
    <citation type="submission" date="2024-09" db="EMBL/GenBank/DDBJ databases">
        <title>Chromosome-scale assembly of Riccia fluitans.</title>
        <authorList>
            <person name="Paukszto L."/>
            <person name="Sawicki J."/>
            <person name="Karawczyk K."/>
            <person name="Piernik-Szablinska J."/>
            <person name="Szczecinska M."/>
            <person name="Mazdziarz M."/>
        </authorList>
    </citation>
    <scope>NUCLEOTIDE SEQUENCE [LARGE SCALE GENOMIC DNA]</scope>
    <source>
        <strain evidence="5">Rf_01</strain>
        <tissue evidence="5">Aerial parts of the thallus</tissue>
    </source>
</reference>
<keyword evidence="4" id="KW-0052">Apoplast</keyword>
<protein>
    <recommendedName>
        <fullName evidence="4">Dirigent protein</fullName>
    </recommendedName>
</protein>
<evidence type="ECO:0000256" key="1">
    <source>
        <dbReference type="ARBA" id="ARBA00010746"/>
    </source>
</evidence>
<organism evidence="5 6">
    <name type="scientific">Riccia fluitans</name>
    <dbReference type="NCBI Taxonomy" id="41844"/>
    <lineage>
        <taxon>Eukaryota</taxon>
        <taxon>Viridiplantae</taxon>
        <taxon>Streptophyta</taxon>
        <taxon>Embryophyta</taxon>
        <taxon>Marchantiophyta</taxon>
        <taxon>Marchantiopsida</taxon>
        <taxon>Marchantiidae</taxon>
        <taxon>Marchantiales</taxon>
        <taxon>Ricciaceae</taxon>
        <taxon>Riccia</taxon>
    </lineage>
</organism>
<keyword evidence="3 4" id="KW-0964">Secreted</keyword>
<feature type="signal peptide" evidence="4">
    <location>
        <begin position="1"/>
        <end position="25"/>
    </location>
</feature>
<dbReference type="AlphaFoldDB" id="A0ABD1ZCQ3"/>
<evidence type="ECO:0000256" key="3">
    <source>
        <dbReference type="ARBA" id="ARBA00022525"/>
    </source>
</evidence>
<comment type="subcellular location">
    <subcellularLocation>
        <location evidence="4">Secreted</location>
        <location evidence="4">Extracellular space</location>
        <location evidence="4">Apoplast</location>
    </subcellularLocation>
</comment>
<evidence type="ECO:0000313" key="5">
    <source>
        <dbReference type="EMBL" id="KAL2649214.1"/>
    </source>
</evidence>
<comment type="function">
    <text evidence="4">Dirigent proteins impart stereoselectivity on the phenoxy radical-coupling reaction, yielding optically active lignans from two molecules of coniferyl alcohol in the biosynthesis of lignans, flavonolignans, and alkaloids and thus plays a central role in plant secondary metabolism.</text>
</comment>
<gene>
    <name evidence="5" type="ORF">R1flu_017342</name>
</gene>
<evidence type="ECO:0000256" key="4">
    <source>
        <dbReference type="RuleBase" id="RU363099"/>
    </source>
</evidence>
<keyword evidence="4" id="KW-0732">Signal</keyword>
<proteinExistence type="inferred from homology"/>
<comment type="subunit">
    <text evidence="2 4">Homodimer.</text>
</comment>
<name>A0ABD1ZCQ3_9MARC</name>
<comment type="similarity">
    <text evidence="1 4">Belongs to the plant dirigent protein family.</text>
</comment>
<dbReference type="GO" id="GO:0009699">
    <property type="term" value="P:phenylpropanoid biosynthetic process"/>
    <property type="evidence" value="ECO:0007669"/>
    <property type="project" value="UniProtKB-ARBA"/>
</dbReference>
<dbReference type="PANTHER" id="PTHR21495">
    <property type="entry name" value="NUCLEOPORIN-RELATED"/>
    <property type="match status" value="1"/>
</dbReference>
<dbReference type="Gene3D" id="2.40.480.10">
    <property type="entry name" value="Allene oxide cyclase-like"/>
    <property type="match status" value="1"/>
</dbReference>
<dbReference type="InterPro" id="IPR044859">
    <property type="entry name" value="Allene_oxi_cyc_Dirigent"/>
</dbReference>
<dbReference type="Pfam" id="PF03018">
    <property type="entry name" value="Dirigent"/>
    <property type="match status" value="1"/>
</dbReference>
<accession>A0ABD1ZCQ3</accession>
<dbReference type="InterPro" id="IPR004265">
    <property type="entry name" value="Dirigent"/>
</dbReference>
<sequence>MTMKIQSVAIKLLLVCSIFNVSAFAREVKEFSLYVHESRAPPNPTLVVVATASGNLSDVTFGTVQVFSNLLKAGPSLNSTTIGVEPGLVSIGTENIFISYTFTLNLPKGNGTLAVQGQFALNVWPRELAVVGGTGIFRFASGYDVSEIVDDSNPSDYVTIHKIFLKFL</sequence>
<comment type="caution">
    <text evidence="5">The sequence shown here is derived from an EMBL/GenBank/DDBJ whole genome shotgun (WGS) entry which is preliminary data.</text>
</comment>
<keyword evidence="6" id="KW-1185">Reference proteome</keyword>
<feature type="chain" id="PRO_5044534014" description="Dirigent protein" evidence="4">
    <location>
        <begin position="26"/>
        <end position="168"/>
    </location>
</feature>
<dbReference type="Proteomes" id="UP001605036">
    <property type="component" value="Unassembled WGS sequence"/>
</dbReference>
<evidence type="ECO:0000313" key="6">
    <source>
        <dbReference type="Proteomes" id="UP001605036"/>
    </source>
</evidence>
<dbReference type="EMBL" id="JBHFFA010000001">
    <property type="protein sequence ID" value="KAL2649214.1"/>
    <property type="molecule type" value="Genomic_DNA"/>
</dbReference>